<organism evidence="1 3">
    <name type="scientific">Kipferlia bialata</name>
    <dbReference type="NCBI Taxonomy" id="797122"/>
    <lineage>
        <taxon>Eukaryota</taxon>
        <taxon>Metamonada</taxon>
        <taxon>Carpediemonas-like organisms</taxon>
        <taxon>Kipferlia</taxon>
    </lineage>
</organism>
<reference evidence="1 3" key="2">
    <citation type="journal article" date="2018" name="PLoS ONE">
        <title>The draft genome of Kipferlia bialata reveals reductive genome evolution in fornicate parasites.</title>
        <authorList>
            <person name="Tanifuji G."/>
            <person name="Takabayashi S."/>
            <person name="Kume K."/>
            <person name="Takagi M."/>
            <person name="Nakayama T."/>
            <person name="Kamikawa R."/>
            <person name="Inagaki Y."/>
            <person name="Hashimoto T."/>
        </authorList>
    </citation>
    <scope>NUCLEOTIDE SEQUENCE [LARGE SCALE GENOMIC DNA]</scope>
    <source>
        <strain evidence="1">NY0173</strain>
    </source>
</reference>
<dbReference type="Gene3D" id="2.120.10.80">
    <property type="entry name" value="Kelch-type beta propeller"/>
    <property type="match status" value="1"/>
</dbReference>
<evidence type="ECO:0000313" key="3">
    <source>
        <dbReference type="Proteomes" id="UP000265618"/>
    </source>
</evidence>
<dbReference type="EMBL" id="BDIP01001565">
    <property type="protein sequence ID" value="GIQ84663.1"/>
    <property type="molecule type" value="Genomic_DNA"/>
</dbReference>
<comment type="caution">
    <text evidence="1">The sequence shown here is derived from an EMBL/GenBank/DDBJ whole genome shotgun (WGS) entry which is preliminary data.</text>
</comment>
<keyword evidence="3" id="KW-1185">Reference proteome</keyword>
<gene>
    <name evidence="1" type="ORF">KIPB_001513</name>
    <name evidence="2" type="ORF">KIPB_006199</name>
</gene>
<dbReference type="InterPro" id="IPR015915">
    <property type="entry name" value="Kelch-typ_b-propeller"/>
</dbReference>
<name>A0A9K3CP39_9EUKA</name>
<proteinExistence type="predicted"/>
<dbReference type="AlphaFoldDB" id="A0A9K3CP39"/>
<dbReference type="EMBL" id="BDIP01000218">
    <property type="protein sequence ID" value="GIQ80679.1"/>
    <property type="molecule type" value="Genomic_DNA"/>
</dbReference>
<dbReference type="InterPro" id="IPR006652">
    <property type="entry name" value="Kelch_1"/>
</dbReference>
<reference evidence="1" key="1">
    <citation type="submission" date="2016-10" db="EMBL/GenBank/DDBJ databases">
        <authorList>
            <person name="Tanifuji G."/>
            <person name="Kume K."/>
            <person name="Nakayama T."/>
            <person name="Takabayashi S."/>
            <person name="Hashimoto T."/>
        </authorList>
    </citation>
    <scope>NUCLEOTIDE SEQUENCE</scope>
    <source>
        <strain evidence="1">NY0173</strain>
    </source>
</reference>
<dbReference type="SUPFAM" id="SSF117281">
    <property type="entry name" value="Kelch motif"/>
    <property type="match status" value="1"/>
</dbReference>
<accession>A0A9K3CP39</accession>
<dbReference type="Proteomes" id="UP000265618">
    <property type="component" value="Unassembled WGS sequence"/>
</dbReference>
<sequence length="366" mass="40387">MTTPACPSEVVNEHFTCTLTPHSSAGKGPASYTPQRPREYWAGWSKGYVTVEREPISIREVLHLVYIEPGMALLLTAPPSEKGAGYVSASNRAEATPNAYLVYVDGSGSVGYECAAPPPRNVAEVTSMTPVSLNGDIVFIGGCTNNPPSVIVYSVDTDTWRQVQHTPDQGLGFFTTLAVFVLGDVATVIHQRSLGSGYRSTSDWEVWTYDPQTDAWRHHVEWDIHPRFVSNQFLVLDDRAHLFHMGKVAKVFSLETGWDTPSTCPPMSPPSGTTLMPMGRHIVSVNRYTGDVAGYSMLKGTRTPWGKWWTDSTSRMMTGRVSCCRMSHDAVLVVSKYDTAVLRFSEDIVCPEPHETDDILNGTEHK</sequence>
<dbReference type="Pfam" id="PF01344">
    <property type="entry name" value="Kelch_1"/>
    <property type="match status" value="1"/>
</dbReference>
<protein>
    <submittedName>
        <fullName evidence="1">Uncharacterized protein</fullName>
    </submittedName>
</protein>
<evidence type="ECO:0000313" key="2">
    <source>
        <dbReference type="EMBL" id="GIQ84663.1"/>
    </source>
</evidence>
<evidence type="ECO:0000313" key="1">
    <source>
        <dbReference type="EMBL" id="GIQ80679.1"/>
    </source>
</evidence>